<evidence type="ECO:0000256" key="2">
    <source>
        <dbReference type="SAM" id="SignalP"/>
    </source>
</evidence>
<keyword evidence="4" id="KW-1185">Reference proteome</keyword>
<evidence type="ECO:0000313" key="3">
    <source>
        <dbReference type="EMBL" id="SER35904.1"/>
    </source>
</evidence>
<feature type="compositionally biased region" description="Polar residues" evidence="1">
    <location>
        <begin position="99"/>
        <end position="113"/>
    </location>
</feature>
<sequence>MRLRIGTLVFMTALTAATCAFAQQPVSDQSLKKPSACGQAKATEPATQPSQSADSGTKPGNAGSTGWSGGTGGSFIGTTPSGASADSPNAHAETATGLDPTQSQPKPAQNSGC</sequence>
<feature type="region of interest" description="Disordered" evidence="1">
    <location>
        <begin position="24"/>
        <end position="113"/>
    </location>
</feature>
<organism evidence="3 4">
    <name type="scientific">Faunimonas pinastri</name>
    <dbReference type="NCBI Taxonomy" id="1855383"/>
    <lineage>
        <taxon>Bacteria</taxon>
        <taxon>Pseudomonadati</taxon>
        <taxon>Pseudomonadota</taxon>
        <taxon>Alphaproteobacteria</taxon>
        <taxon>Hyphomicrobiales</taxon>
        <taxon>Afifellaceae</taxon>
        <taxon>Faunimonas</taxon>
    </lineage>
</organism>
<accession>A0A1H9NIV1</accession>
<feature type="compositionally biased region" description="Gly residues" evidence="1">
    <location>
        <begin position="66"/>
        <end position="75"/>
    </location>
</feature>
<dbReference type="Proteomes" id="UP000199647">
    <property type="component" value="Unassembled WGS sequence"/>
</dbReference>
<gene>
    <name evidence="3" type="ORF">SAMN05216548_11636</name>
</gene>
<evidence type="ECO:0000313" key="4">
    <source>
        <dbReference type="Proteomes" id="UP000199647"/>
    </source>
</evidence>
<dbReference type="EMBL" id="FOFG01000016">
    <property type="protein sequence ID" value="SER35904.1"/>
    <property type="molecule type" value="Genomic_DNA"/>
</dbReference>
<keyword evidence="2" id="KW-0732">Signal</keyword>
<feature type="chain" id="PRO_5011726645" evidence="2">
    <location>
        <begin position="23"/>
        <end position="113"/>
    </location>
</feature>
<proteinExistence type="predicted"/>
<name>A0A1H9NIV1_9HYPH</name>
<dbReference type="AlphaFoldDB" id="A0A1H9NIV1"/>
<feature type="signal peptide" evidence="2">
    <location>
        <begin position="1"/>
        <end position="22"/>
    </location>
</feature>
<reference evidence="3 4" key="1">
    <citation type="submission" date="2016-10" db="EMBL/GenBank/DDBJ databases">
        <authorList>
            <person name="de Groot N.N."/>
        </authorList>
    </citation>
    <scope>NUCLEOTIDE SEQUENCE [LARGE SCALE GENOMIC DNA]</scope>
    <source>
        <strain evidence="3 4">A52C2</strain>
    </source>
</reference>
<protein>
    <submittedName>
        <fullName evidence="3">Uncharacterized protein</fullName>
    </submittedName>
</protein>
<evidence type="ECO:0000256" key="1">
    <source>
        <dbReference type="SAM" id="MobiDB-lite"/>
    </source>
</evidence>
<dbReference type="RefSeq" id="WP_092498921.1">
    <property type="nucleotide sequence ID" value="NZ_FOFG01000016.1"/>
</dbReference>
<feature type="compositionally biased region" description="Polar residues" evidence="1">
    <location>
        <begin position="45"/>
        <end position="55"/>
    </location>
</feature>